<dbReference type="PROSITE" id="PS00211">
    <property type="entry name" value="ABC_TRANSPORTER_1"/>
    <property type="match status" value="1"/>
</dbReference>
<dbReference type="InterPro" id="IPR005670">
    <property type="entry name" value="PstB-like"/>
</dbReference>
<dbReference type="PANTHER" id="PTHR43423">
    <property type="entry name" value="ABC TRANSPORTER I FAMILY MEMBER 17"/>
    <property type="match status" value="1"/>
</dbReference>
<dbReference type="SUPFAM" id="SSF52540">
    <property type="entry name" value="P-loop containing nucleoside triphosphate hydrolases"/>
    <property type="match status" value="1"/>
</dbReference>
<feature type="domain" description="ABC transporter" evidence="4">
    <location>
        <begin position="2"/>
        <end position="242"/>
    </location>
</feature>
<gene>
    <name evidence="5" type="primary">pstB</name>
    <name evidence="5" type="ORF">KL86SPO_70021</name>
</gene>
<evidence type="ECO:0000256" key="2">
    <source>
        <dbReference type="ARBA" id="ARBA00022741"/>
    </source>
</evidence>
<dbReference type="RefSeq" id="WP_075757906.1">
    <property type="nucleotide sequence ID" value="NZ_LT608335.1"/>
</dbReference>
<dbReference type="PROSITE" id="PS50893">
    <property type="entry name" value="ABC_TRANSPORTER_2"/>
    <property type="match status" value="1"/>
</dbReference>
<dbReference type="EC" id="3.6.3.27" evidence="5"/>
<keyword evidence="2" id="KW-0547">Nucleotide-binding</keyword>
<dbReference type="GO" id="GO:0035435">
    <property type="term" value="P:phosphate ion transmembrane transport"/>
    <property type="evidence" value="ECO:0007669"/>
    <property type="project" value="InterPro"/>
</dbReference>
<dbReference type="GO" id="GO:0005524">
    <property type="term" value="F:ATP binding"/>
    <property type="evidence" value="ECO:0007669"/>
    <property type="project" value="UniProtKB-KW"/>
</dbReference>
<dbReference type="Gene3D" id="3.40.50.300">
    <property type="entry name" value="P-loop containing nucleotide triphosphate hydrolases"/>
    <property type="match status" value="1"/>
</dbReference>
<evidence type="ECO:0000259" key="4">
    <source>
        <dbReference type="PROSITE" id="PS50893"/>
    </source>
</evidence>
<dbReference type="SMART" id="SM00382">
    <property type="entry name" value="AAA"/>
    <property type="match status" value="1"/>
</dbReference>
<evidence type="ECO:0000256" key="1">
    <source>
        <dbReference type="ARBA" id="ARBA00022448"/>
    </source>
</evidence>
<dbReference type="EMBL" id="FMJE01000007">
    <property type="protein sequence ID" value="SCM83163.1"/>
    <property type="molecule type" value="Genomic_DNA"/>
</dbReference>
<dbReference type="PANTHER" id="PTHR43423:SF1">
    <property type="entry name" value="ABC TRANSPORTER I FAMILY MEMBER 17"/>
    <property type="match status" value="1"/>
</dbReference>
<accession>A0A212M053</accession>
<dbReference type="GO" id="GO:0005315">
    <property type="term" value="F:phosphate transmembrane transporter activity"/>
    <property type="evidence" value="ECO:0007669"/>
    <property type="project" value="InterPro"/>
</dbReference>
<dbReference type="InterPro" id="IPR017871">
    <property type="entry name" value="ABC_transporter-like_CS"/>
</dbReference>
<dbReference type="GO" id="GO:0016887">
    <property type="term" value="F:ATP hydrolysis activity"/>
    <property type="evidence" value="ECO:0007669"/>
    <property type="project" value="InterPro"/>
</dbReference>
<evidence type="ECO:0000256" key="3">
    <source>
        <dbReference type="ARBA" id="ARBA00022840"/>
    </source>
</evidence>
<name>A0A212M053_9FIRM</name>
<dbReference type="AlphaFoldDB" id="A0A212M053"/>
<keyword evidence="5" id="KW-0378">Hydrolase</keyword>
<reference evidence="5" key="1">
    <citation type="submission" date="2016-08" db="EMBL/GenBank/DDBJ databases">
        <authorList>
            <person name="Seilhamer J.J."/>
        </authorList>
    </citation>
    <scope>NUCLEOTIDE SEQUENCE</scope>
    <source>
        <strain evidence="5">86</strain>
    </source>
</reference>
<organism evidence="5">
    <name type="scientific">uncultured Sporomusa sp</name>
    <dbReference type="NCBI Taxonomy" id="307249"/>
    <lineage>
        <taxon>Bacteria</taxon>
        <taxon>Bacillati</taxon>
        <taxon>Bacillota</taxon>
        <taxon>Negativicutes</taxon>
        <taxon>Selenomonadales</taxon>
        <taxon>Sporomusaceae</taxon>
        <taxon>Sporomusa</taxon>
        <taxon>environmental samples</taxon>
    </lineage>
</organism>
<evidence type="ECO:0000313" key="5">
    <source>
        <dbReference type="EMBL" id="SCM83163.1"/>
    </source>
</evidence>
<dbReference type="InterPro" id="IPR003593">
    <property type="entry name" value="AAA+_ATPase"/>
</dbReference>
<protein>
    <submittedName>
        <fullName evidence="5">Phosphate import ATP-binding protein PstB</fullName>
        <ecNumber evidence="5">3.6.3.27</ecNumber>
    </submittedName>
</protein>
<dbReference type="Pfam" id="PF00005">
    <property type="entry name" value="ABC_tran"/>
    <property type="match status" value="1"/>
</dbReference>
<keyword evidence="1" id="KW-0813">Transport</keyword>
<sequence length="244" mass="26477">MINIREFSAFYADKQVLHTVTAAFSRTAITAIIGPSGCGKTTLLKSINRTAELVPGFRASGSIVLDNQDVYSVGEPAAVRRQAGMVLQKPVALPLSIRENILFGPKYYGVSNKAELEQVVTATLTQVGLWNEVKDKLNSPARELSGGQLQRLSIGRSLAVHPKVLLLDEPCSSLDIKSTRLIEELLLALSARLTIVIVTHNLAQARRVAGQTVFMSEGRIIEAGATAQLLEQPQDPLTQEFLAF</sequence>
<dbReference type="InterPro" id="IPR027417">
    <property type="entry name" value="P-loop_NTPase"/>
</dbReference>
<proteinExistence type="predicted"/>
<dbReference type="GO" id="GO:0016020">
    <property type="term" value="C:membrane"/>
    <property type="evidence" value="ECO:0007669"/>
    <property type="project" value="InterPro"/>
</dbReference>
<dbReference type="InterPro" id="IPR003439">
    <property type="entry name" value="ABC_transporter-like_ATP-bd"/>
</dbReference>
<keyword evidence="3 5" id="KW-0067">ATP-binding</keyword>
<dbReference type="CDD" id="cd03260">
    <property type="entry name" value="ABC_PstB_phosphate_transporter"/>
    <property type="match status" value="1"/>
</dbReference>